<comment type="caution">
    <text evidence="1">The sequence shown here is derived from an EMBL/GenBank/DDBJ whole genome shotgun (WGS) entry which is preliminary data.</text>
</comment>
<reference evidence="1 2" key="1">
    <citation type="submission" date="2019-03" db="EMBL/GenBank/DDBJ databases">
        <title>First draft genome of Liparis tanakae, snailfish: a comprehensive survey of snailfish specific genes.</title>
        <authorList>
            <person name="Kim W."/>
            <person name="Song I."/>
            <person name="Jeong J.-H."/>
            <person name="Kim D."/>
            <person name="Kim S."/>
            <person name="Ryu S."/>
            <person name="Song J.Y."/>
            <person name="Lee S.K."/>
        </authorList>
    </citation>
    <scope>NUCLEOTIDE SEQUENCE [LARGE SCALE GENOMIC DNA]</scope>
    <source>
        <tissue evidence="1">Muscle</tissue>
    </source>
</reference>
<evidence type="ECO:0000313" key="2">
    <source>
        <dbReference type="Proteomes" id="UP000314294"/>
    </source>
</evidence>
<proteinExistence type="predicted"/>
<evidence type="ECO:0000313" key="1">
    <source>
        <dbReference type="EMBL" id="TNN75012.1"/>
    </source>
</evidence>
<dbReference type="AlphaFoldDB" id="A0A4Z2IC71"/>
<keyword evidence="2" id="KW-1185">Reference proteome</keyword>
<gene>
    <name evidence="1" type="ORF">EYF80_014758</name>
</gene>
<sequence length="157" mass="16559">MYPCDYVRVCSGLHGGDGGAAQRASQRRVPAAVGLTDAQEEHAGGEAGRQRQGAVDTQVCTADGEKVTCHISWRRVHSVSRAFRNACRHDDVASINTRVSMFGVSNEDVPVTAAGFGQEDASGLKTDESVDTKQLHAETLLSAEGDVTLTLRASSSG</sequence>
<protein>
    <submittedName>
        <fullName evidence="1">Uncharacterized protein</fullName>
    </submittedName>
</protein>
<dbReference type="EMBL" id="SRLO01000108">
    <property type="protein sequence ID" value="TNN75012.1"/>
    <property type="molecule type" value="Genomic_DNA"/>
</dbReference>
<organism evidence="1 2">
    <name type="scientific">Liparis tanakae</name>
    <name type="common">Tanaka's snailfish</name>
    <dbReference type="NCBI Taxonomy" id="230148"/>
    <lineage>
        <taxon>Eukaryota</taxon>
        <taxon>Metazoa</taxon>
        <taxon>Chordata</taxon>
        <taxon>Craniata</taxon>
        <taxon>Vertebrata</taxon>
        <taxon>Euteleostomi</taxon>
        <taxon>Actinopterygii</taxon>
        <taxon>Neopterygii</taxon>
        <taxon>Teleostei</taxon>
        <taxon>Neoteleostei</taxon>
        <taxon>Acanthomorphata</taxon>
        <taxon>Eupercaria</taxon>
        <taxon>Perciformes</taxon>
        <taxon>Cottioidei</taxon>
        <taxon>Cottales</taxon>
        <taxon>Liparidae</taxon>
        <taxon>Liparis</taxon>
    </lineage>
</organism>
<name>A0A4Z2IC71_9TELE</name>
<dbReference type="Proteomes" id="UP000314294">
    <property type="component" value="Unassembled WGS sequence"/>
</dbReference>
<accession>A0A4Z2IC71</accession>